<dbReference type="GeneID" id="36406176"/>
<dbReference type="AlphaFoldDB" id="A0A0N7L5A7"/>
<dbReference type="EMBL" id="CCYD01000524">
    <property type="protein sequence ID" value="CEG40947.1"/>
    <property type="molecule type" value="Genomic_DNA"/>
</dbReference>
<proteinExistence type="predicted"/>
<evidence type="ECO:0000313" key="2">
    <source>
        <dbReference type="Proteomes" id="UP000054928"/>
    </source>
</evidence>
<evidence type="ECO:0000313" key="1">
    <source>
        <dbReference type="EMBL" id="CEG40947.1"/>
    </source>
</evidence>
<dbReference type="Proteomes" id="UP000054928">
    <property type="component" value="Unassembled WGS sequence"/>
</dbReference>
<sequence length="147" mass="16273">MTQKLNTLNIIKPNVSGLNAQVAINTVETLLAISNGVSDGPEYYHTTRASGFSAIQQKCRRIICPDTFTSSVENEFHAGGGGLSVGFRSLERSVGFGSLVSKIERAGRLRRPAYEHCFCHIISQDNPLLECWGTVKKLRPRFNFIKD</sequence>
<reference evidence="2" key="1">
    <citation type="submission" date="2014-09" db="EMBL/GenBank/DDBJ databases">
        <authorList>
            <person name="Sharma Rahul"/>
            <person name="Thines Marco"/>
        </authorList>
    </citation>
    <scope>NUCLEOTIDE SEQUENCE [LARGE SCALE GENOMIC DNA]</scope>
</reference>
<organism evidence="1 2">
    <name type="scientific">Plasmopara halstedii</name>
    <name type="common">Downy mildew of sunflower</name>
    <dbReference type="NCBI Taxonomy" id="4781"/>
    <lineage>
        <taxon>Eukaryota</taxon>
        <taxon>Sar</taxon>
        <taxon>Stramenopiles</taxon>
        <taxon>Oomycota</taxon>
        <taxon>Peronosporomycetes</taxon>
        <taxon>Peronosporales</taxon>
        <taxon>Peronosporaceae</taxon>
        <taxon>Plasmopara</taxon>
    </lineage>
</organism>
<name>A0A0N7L5A7_PLAHL</name>
<accession>A0A0N7L5A7</accession>
<dbReference type="RefSeq" id="XP_024577316.1">
    <property type="nucleotide sequence ID" value="XM_024726661.1"/>
</dbReference>
<keyword evidence="2" id="KW-1185">Reference proteome</keyword>
<protein>
    <submittedName>
        <fullName evidence="1">Uncharacterized protein</fullName>
    </submittedName>
</protein>